<dbReference type="GO" id="GO:0034097">
    <property type="term" value="P:response to cytokine"/>
    <property type="evidence" value="ECO:0007669"/>
    <property type="project" value="TreeGrafter"/>
</dbReference>
<gene>
    <name evidence="3" type="primary">Dere\GG21748</name>
    <name evidence="3" type="ORF">Dere_GG21748</name>
</gene>
<protein>
    <submittedName>
        <fullName evidence="3">Uncharacterized protein, isoform A</fullName>
    </submittedName>
    <submittedName>
        <fullName evidence="4">Uncharacterized protein, isoform B</fullName>
    </submittedName>
    <submittedName>
        <fullName evidence="5">Uncharacterized protein, isoform C</fullName>
    </submittedName>
</protein>
<dbReference type="PIRSF" id="PIRSF001716">
    <property type="entry name" value="Dorsal"/>
    <property type="match status" value="1"/>
</dbReference>
<dbReference type="SUPFAM" id="SSF81296">
    <property type="entry name" value="E set domains"/>
    <property type="match status" value="1"/>
</dbReference>
<reference evidence="3 6" key="2">
    <citation type="journal article" date="2008" name="Bioinformatics">
        <title>Assembly reconciliation.</title>
        <authorList>
            <person name="Zimin A.V."/>
            <person name="Smith D.R."/>
            <person name="Sutton G."/>
            <person name="Yorke J.A."/>
        </authorList>
    </citation>
    <scope>NUCLEOTIDE SEQUENCE [LARGE SCALE GENOMIC DNA]</scope>
    <source>
        <strain evidence="3 6">TSC#14021-0224.01</strain>
    </source>
</reference>
<dbReference type="Pfam" id="PF00554">
    <property type="entry name" value="RHD_DNA_bind"/>
    <property type="match status" value="1"/>
</dbReference>
<dbReference type="InterPro" id="IPR030492">
    <property type="entry name" value="RHD_CS"/>
</dbReference>
<dbReference type="GO" id="GO:0000978">
    <property type="term" value="F:RNA polymerase II cis-regulatory region sequence-specific DNA binding"/>
    <property type="evidence" value="ECO:0007669"/>
    <property type="project" value="TreeGrafter"/>
</dbReference>
<dbReference type="InterPro" id="IPR011363">
    <property type="entry name" value="Dif"/>
</dbReference>
<dbReference type="GO" id="GO:0008063">
    <property type="term" value="P:Toll signaling pathway"/>
    <property type="evidence" value="ECO:0007669"/>
    <property type="project" value="UniProtKB-ARBA"/>
</dbReference>
<evidence type="ECO:0000313" key="4">
    <source>
        <dbReference type="EMBL" id="KQS61966.1"/>
    </source>
</evidence>
<dbReference type="OMA" id="QYTIFPT"/>
<dbReference type="InterPro" id="IPR002909">
    <property type="entry name" value="IPT_dom"/>
</dbReference>
<dbReference type="SUPFAM" id="SSF49417">
    <property type="entry name" value="p53-like transcription factors"/>
    <property type="match status" value="1"/>
</dbReference>
<dbReference type="GO" id="GO:0038061">
    <property type="term" value="P:non-canonical NF-kappaB signal transduction"/>
    <property type="evidence" value="ECO:0007669"/>
    <property type="project" value="TreeGrafter"/>
</dbReference>
<feature type="compositionally biased region" description="Low complexity" evidence="1">
    <location>
        <begin position="597"/>
        <end position="621"/>
    </location>
</feature>
<dbReference type="eggNOG" id="ENOG502QQS6">
    <property type="taxonomic scope" value="Eukaryota"/>
</dbReference>
<keyword evidence="6" id="KW-1185">Reference proteome</keyword>
<dbReference type="Gene3D" id="2.60.40.10">
    <property type="entry name" value="Immunoglobulins"/>
    <property type="match status" value="1"/>
</dbReference>
<dbReference type="InterPro" id="IPR011539">
    <property type="entry name" value="RHD_DNA_bind_dom"/>
</dbReference>
<accession>B3NLD3</accession>
<evidence type="ECO:0000313" key="5">
    <source>
        <dbReference type="EMBL" id="KQS61967.1"/>
    </source>
</evidence>
<dbReference type="SMART" id="SM00429">
    <property type="entry name" value="IPT"/>
    <property type="match status" value="1"/>
</dbReference>
<sequence length="666" mass="73490">MFEEAFGDIQEIINASMELNGGATGGGSAAGAVGGGGAAHHNISQSTSLPVMPSHIPLHLQNLPEPSASGPHLRIVEQPTSNIIRFRYKCEGRTAGSIPGMSSSSDTGKTFPTIEVCNYDGPVIIVVSCVTSDEPYRQHPHWLVSKEEADACKSGIYQKKLPPEERRLVLQKVGIQCAKKLEMRDSLVERERRNIDPFNAKFDHKDQVDKINRYELRLCYQAFITVGNSKVPLKPIVSSPIYGKSNELTITRLCSCAATANGGDEIIMLCEKIAKDDIEVRFYETDKDGRETWFANAEFQPTDVFKQMAIAFKTPRYRNTEITQSVNVELKLVRPSDGATSAPLPFEYYPNPELLTKHNRRVAQKTVESLKRSLMSTDFYPSKLVKNSSQYTVVPTPQVATTAPQAQVSPGRPLIFPGGSPNFVQDIKMENGFMDMDSQSSQCPSVERNFASARSNCSTVDSIPPMQIGQKQNHLYLPDATNFPFNGNFASPRSNCSTVDSIPPFQIGQSNNHLYLPEGSNFPVNGCSPTHFSGGSMTPINNNNNILVNNNNNDFLSQKMSAISSPPQGNFGIKQVYQQSQQFLPQSHPESIPYLAQSQPEQSQYHQQHQLQQPQQPQQQQALADEPIQSFSDLISGSIGMAPIDTNELIQGIEAELNSLGIQTFK</sequence>
<dbReference type="Proteomes" id="UP000008711">
    <property type="component" value="Unassembled WGS sequence"/>
</dbReference>
<dbReference type="KEGG" id="der:6549401"/>
<dbReference type="InterPro" id="IPR008967">
    <property type="entry name" value="p53-like_TF_DNA-bd_sf"/>
</dbReference>
<evidence type="ECO:0000259" key="2">
    <source>
        <dbReference type="PROSITE" id="PS50254"/>
    </source>
</evidence>
<dbReference type="GO" id="GO:0033554">
    <property type="term" value="P:cellular response to stress"/>
    <property type="evidence" value="ECO:0007669"/>
    <property type="project" value="TreeGrafter"/>
</dbReference>
<dbReference type="EMBL" id="CH954179">
    <property type="protein sequence ID" value="EDV54849.1"/>
    <property type="molecule type" value="Genomic_DNA"/>
</dbReference>
<name>B3NLD3_DROER</name>
<dbReference type="PROSITE" id="PS50254">
    <property type="entry name" value="REL_2"/>
    <property type="match status" value="1"/>
</dbReference>
<dbReference type="GO" id="GO:0001228">
    <property type="term" value="F:DNA-binding transcription activator activity, RNA polymerase II-specific"/>
    <property type="evidence" value="ECO:0007669"/>
    <property type="project" value="UniProtKB-ARBA"/>
</dbReference>
<feature type="region of interest" description="Disordered" evidence="1">
    <location>
        <begin position="596"/>
        <end position="624"/>
    </location>
</feature>
<dbReference type="FunFam" id="2.60.40.10:FF:000046">
    <property type="entry name" value="Nuclear factor NF-kappa-B p105 subunit"/>
    <property type="match status" value="1"/>
</dbReference>
<dbReference type="GO" id="GO:0035206">
    <property type="term" value="P:regulation of hemocyte proliferation"/>
    <property type="evidence" value="ECO:0007669"/>
    <property type="project" value="UniProtKB-ARBA"/>
</dbReference>
<feature type="domain" description="RHD" evidence="2">
    <location>
        <begin position="68"/>
        <end position="248"/>
    </location>
</feature>
<dbReference type="GO" id="GO:0005737">
    <property type="term" value="C:cytoplasm"/>
    <property type="evidence" value="ECO:0007669"/>
    <property type="project" value="InterPro"/>
</dbReference>
<dbReference type="GO" id="GO:0007249">
    <property type="term" value="P:canonical NF-kappaB signal transduction"/>
    <property type="evidence" value="ECO:0007669"/>
    <property type="project" value="UniProtKB-ARBA"/>
</dbReference>
<dbReference type="AlphaFoldDB" id="B3NLD3"/>
<dbReference type="Gene3D" id="2.60.40.340">
    <property type="entry name" value="Rel homology domain (RHD), DNA-binding domain"/>
    <property type="match status" value="1"/>
</dbReference>
<proteinExistence type="predicted"/>
<dbReference type="HOGENOM" id="CLU_452907_0_0_1"/>
<dbReference type="PANTHER" id="PTHR24169:SF25">
    <property type="entry name" value="DORSAL-RELATED IMMUNITY FACTOR DIF-RELATED"/>
    <property type="match status" value="1"/>
</dbReference>
<dbReference type="EMBL" id="CH954179">
    <property type="protein sequence ID" value="KQS61967.1"/>
    <property type="molecule type" value="Genomic_DNA"/>
</dbReference>
<dbReference type="Pfam" id="PF16179">
    <property type="entry name" value="RHD_dimer"/>
    <property type="match status" value="1"/>
</dbReference>
<reference evidence="3" key="3">
    <citation type="submission" date="2015-11" db="EMBL/GenBank/DDBJ databases">
        <authorList>
            <consortium name="FlyBase"/>
        </authorList>
    </citation>
    <scope>NUCLEOTIDE SEQUENCE</scope>
    <source>
        <strain evidence="3">TSC#14021-0224.01</strain>
    </source>
</reference>
<dbReference type="OrthoDB" id="7881762at2759"/>
<dbReference type="InterPro" id="IPR013783">
    <property type="entry name" value="Ig-like_fold"/>
</dbReference>
<reference evidence="3 6" key="1">
    <citation type="journal article" date="2007" name="Nature">
        <title>Evolution of genes and genomes on the Drosophila phylogeny.</title>
        <authorList>
            <consortium name="Drosophila 12 Genomes Consortium"/>
            <person name="Clark A.G."/>
            <person name="Eisen M.B."/>
            <person name="Smith D.R."/>
            <person name="Bergman C.M."/>
            <person name="Oliver B."/>
            <person name="Markow T.A."/>
            <person name="Kaufman T.C."/>
            <person name="Kellis M."/>
            <person name="Gelbart W."/>
            <person name="Iyer V.N."/>
            <person name="Pollard D.A."/>
            <person name="Sackton T.B."/>
            <person name="Larracuente A.M."/>
            <person name="Singh N.D."/>
            <person name="Abad J.P."/>
            <person name="Abt D.N."/>
            <person name="Adryan B."/>
            <person name="Aguade M."/>
            <person name="Akashi H."/>
            <person name="Anderson W.W."/>
            <person name="Aquadro C.F."/>
            <person name="Ardell D.H."/>
            <person name="Arguello R."/>
            <person name="Artieri C.G."/>
            <person name="Barbash D.A."/>
            <person name="Barker D."/>
            <person name="Barsanti P."/>
            <person name="Batterham P."/>
            <person name="Batzoglou S."/>
            <person name="Begun D."/>
            <person name="Bhutkar A."/>
            <person name="Blanco E."/>
            <person name="Bosak S.A."/>
            <person name="Bradley R.K."/>
            <person name="Brand A.D."/>
            <person name="Brent M.R."/>
            <person name="Brooks A.N."/>
            <person name="Brown R.H."/>
            <person name="Butlin R.K."/>
            <person name="Caggese C."/>
            <person name="Calvi B.R."/>
            <person name="Bernardo de Carvalho A."/>
            <person name="Caspi A."/>
            <person name="Castrezana S."/>
            <person name="Celniker S.E."/>
            <person name="Chang J.L."/>
            <person name="Chapple C."/>
            <person name="Chatterji S."/>
            <person name="Chinwalla A."/>
            <person name="Civetta A."/>
            <person name="Clifton S.W."/>
            <person name="Comeron J.M."/>
            <person name="Costello J.C."/>
            <person name="Coyne J.A."/>
            <person name="Daub J."/>
            <person name="David R.G."/>
            <person name="Delcher A.L."/>
            <person name="Delehaunty K."/>
            <person name="Do C.B."/>
            <person name="Ebling H."/>
            <person name="Edwards K."/>
            <person name="Eickbush T."/>
            <person name="Evans J.D."/>
            <person name="Filipski A."/>
            <person name="Findeiss S."/>
            <person name="Freyhult E."/>
            <person name="Fulton L."/>
            <person name="Fulton R."/>
            <person name="Garcia A.C."/>
            <person name="Gardiner A."/>
            <person name="Garfield D.A."/>
            <person name="Garvin B.E."/>
            <person name="Gibson G."/>
            <person name="Gilbert D."/>
            <person name="Gnerre S."/>
            <person name="Godfrey J."/>
            <person name="Good R."/>
            <person name="Gotea V."/>
            <person name="Gravely B."/>
            <person name="Greenberg A.J."/>
            <person name="Griffiths-Jones S."/>
            <person name="Gross S."/>
            <person name="Guigo R."/>
            <person name="Gustafson E.A."/>
            <person name="Haerty W."/>
            <person name="Hahn M.W."/>
            <person name="Halligan D.L."/>
            <person name="Halpern A.L."/>
            <person name="Halter G.M."/>
            <person name="Han M.V."/>
            <person name="Heger A."/>
            <person name="Hillier L."/>
            <person name="Hinrichs A.S."/>
            <person name="Holmes I."/>
            <person name="Hoskins R.A."/>
            <person name="Hubisz M.J."/>
            <person name="Hultmark D."/>
            <person name="Huntley M.A."/>
            <person name="Jaffe D.B."/>
            <person name="Jagadeeshan S."/>
            <person name="Jeck W.R."/>
            <person name="Johnson J."/>
            <person name="Jones C.D."/>
            <person name="Jordan W.C."/>
            <person name="Karpen G.H."/>
            <person name="Kataoka E."/>
            <person name="Keightley P.D."/>
            <person name="Kheradpour P."/>
            <person name="Kirkness E.F."/>
            <person name="Koerich L.B."/>
            <person name="Kristiansen K."/>
            <person name="Kudrna D."/>
            <person name="Kulathinal R.J."/>
            <person name="Kumar S."/>
            <person name="Kwok R."/>
            <person name="Lander E."/>
            <person name="Langley C.H."/>
            <person name="Lapoint R."/>
            <person name="Lazzaro B.P."/>
            <person name="Lee S.J."/>
            <person name="Levesque L."/>
            <person name="Li R."/>
            <person name="Lin C.F."/>
            <person name="Lin M.F."/>
            <person name="Lindblad-Toh K."/>
            <person name="Llopart A."/>
            <person name="Long M."/>
            <person name="Low L."/>
            <person name="Lozovsky E."/>
            <person name="Lu J."/>
            <person name="Luo M."/>
            <person name="Machado C.A."/>
            <person name="Makalowski W."/>
            <person name="Marzo M."/>
            <person name="Matsuda M."/>
            <person name="Matzkin L."/>
            <person name="McAllister B."/>
            <person name="McBride C.S."/>
            <person name="McKernan B."/>
            <person name="McKernan K."/>
            <person name="Mendez-Lago M."/>
            <person name="Minx P."/>
            <person name="Mollenhauer M.U."/>
            <person name="Montooth K."/>
            <person name="Mount S.M."/>
            <person name="Mu X."/>
            <person name="Myers E."/>
            <person name="Negre B."/>
            <person name="Newfeld S."/>
            <person name="Nielsen R."/>
            <person name="Noor M.A."/>
            <person name="O'Grady P."/>
            <person name="Pachter L."/>
            <person name="Papaceit M."/>
            <person name="Parisi M.J."/>
            <person name="Parisi M."/>
            <person name="Parts L."/>
            <person name="Pedersen J.S."/>
            <person name="Pesole G."/>
            <person name="Phillippy A.M."/>
            <person name="Ponting C.P."/>
            <person name="Pop M."/>
            <person name="Porcelli D."/>
            <person name="Powell J.R."/>
            <person name="Prohaska S."/>
            <person name="Pruitt K."/>
            <person name="Puig M."/>
            <person name="Quesneville H."/>
            <person name="Ram K.R."/>
            <person name="Rand D."/>
            <person name="Rasmussen M.D."/>
            <person name="Reed L.K."/>
            <person name="Reenan R."/>
            <person name="Reily A."/>
            <person name="Remington K.A."/>
            <person name="Rieger T.T."/>
            <person name="Ritchie M.G."/>
            <person name="Robin C."/>
            <person name="Rogers Y.H."/>
            <person name="Rohde C."/>
            <person name="Rozas J."/>
            <person name="Rubenfield M.J."/>
            <person name="Ruiz A."/>
            <person name="Russo S."/>
            <person name="Salzberg S.L."/>
            <person name="Sanchez-Gracia A."/>
            <person name="Saranga D.J."/>
            <person name="Sato H."/>
            <person name="Schaeffer S.W."/>
            <person name="Schatz M.C."/>
            <person name="Schlenke T."/>
            <person name="Schwartz R."/>
            <person name="Segarra C."/>
            <person name="Singh R.S."/>
            <person name="Sirot L."/>
            <person name="Sirota M."/>
            <person name="Sisneros N.B."/>
            <person name="Smith C.D."/>
            <person name="Smith T.F."/>
            <person name="Spieth J."/>
            <person name="Stage D.E."/>
            <person name="Stark A."/>
            <person name="Stephan W."/>
            <person name="Strausberg R.L."/>
            <person name="Strempel S."/>
            <person name="Sturgill D."/>
            <person name="Sutton G."/>
            <person name="Sutton G.G."/>
            <person name="Tao W."/>
            <person name="Teichmann S."/>
            <person name="Tobari Y.N."/>
            <person name="Tomimura Y."/>
            <person name="Tsolas J.M."/>
            <person name="Valente V.L."/>
            <person name="Venter E."/>
            <person name="Venter J.C."/>
            <person name="Vicario S."/>
            <person name="Vieira F.G."/>
            <person name="Vilella A.J."/>
            <person name="Villasante A."/>
            <person name="Walenz B."/>
            <person name="Wang J."/>
            <person name="Wasserman M."/>
            <person name="Watts T."/>
            <person name="Wilson D."/>
            <person name="Wilson R.K."/>
            <person name="Wing R.A."/>
            <person name="Wolfner M.F."/>
            <person name="Wong A."/>
            <person name="Wong G.K."/>
            <person name="Wu C.I."/>
            <person name="Wu G."/>
            <person name="Yamamoto D."/>
            <person name="Yang H.P."/>
            <person name="Yang S.P."/>
            <person name="Yorke J.A."/>
            <person name="Yoshida K."/>
            <person name="Zdobnov E."/>
            <person name="Zhang P."/>
            <person name="Zhang Y."/>
            <person name="Zimin A.V."/>
            <person name="Baldwin J."/>
            <person name="Abdouelleil A."/>
            <person name="Abdulkadir J."/>
            <person name="Abebe A."/>
            <person name="Abera B."/>
            <person name="Abreu J."/>
            <person name="Acer S.C."/>
            <person name="Aftuck L."/>
            <person name="Alexander A."/>
            <person name="An P."/>
            <person name="Anderson E."/>
            <person name="Anderson S."/>
            <person name="Arachi H."/>
            <person name="Azer M."/>
            <person name="Bachantsang P."/>
            <person name="Barry A."/>
            <person name="Bayul T."/>
            <person name="Berlin A."/>
            <person name="Bessette D."/>
            <person name="Bloom T."/>
            <person name="Blye J."/>
            <person name="Boguslavskiy L."/>
            <person name="Bonnet C."/>
            <person name="Boukhgalter B."/>
            <person name="Bourzgui I."/>
            <person name="Brown A."/>
            <person name="Cahill P."/>
            <person name="Channer S."/>
            <person name="Cheshatsang Y."/>
            <person name="Chuda L."/>
            <person name="Citroen M."/>
            <person name="Collymore A."/>
            <person name="Cooke P."/>
            <person name="Costello M."/>
            <person name="D'Aco K."/>
            <person name="Daza R."/>
            <person name="De Haan G."/>
            <person name="DeGray S."/>
            <person name="DeMaso C."/>
            <person name="Dhargay N."/>
            <person name="Dooley K."/>
            <person name="Dooley E."/>
            <person name="Doricent M."/>
            <person name="Dorje P."/>
            <person name="Dorjee K."/>
            <person name="Dupes A."/>
            <person name="Elong R."/>
            <person name="Falk J."/>
            <person name="Farina A."/>
            <person name="Faro S."/>
            <person name="Ferguson D."/>
            <person name="Fisher S."/>
            <person name="Foley C.D."/>
            <person name="Franke A."/>
            <person name="Friedrich D."/>
            <person name="Gadbois L."/>
            <person name="Gearin G."/>
            <person name="Gearin C.R."/>
            <person name="Giannoukos G."/>
            <person name="Goode T."/>
            <person name="Graham J."/>
            <person name="Grandbois E."/>
            <person name="Grewal S."/>
            <person name="Gyaltsen K."/>
            <person name="Hafez N."/>
            <person name="Hagos B."/>
            <person name="Hall J."/>
            <person name="Henson C."/>
            <person name="Hollinger A."/>
            <person name="Honan T."/>
            <person name="Huard M.D."/>
            <person name="Hughes L."/>
            <person name="Hurhula B."/>
            <person name="Husby M.E."/>
            <person name="Kamat A."/>
            <person name="Kanga B."/>
            <person name="Kashin S."/>
            <person name="Khazanovich D."/>
            <person name="Kisner P."/>
            <person name="Lance K."/>
            <person name="Lara M."/>
            <person name="Lee W."/>
            <person name="Lennon N."/>
            <person name="Letendre F."/>
            <person name="LeVine R."/>
            <person name="Lipovsky A."/>
            <person name="Liu X."/>
            <person name="Liu J."/>
            <person name="Liu S."/>
            <person name="Lokyitsang T."/>
            <person name="Lokyitsang Y."/>
            <person name="Lubonja R."/>
            <person name="Lui A."/>
            <person name="MacDonald P."/>
            <person name="Magnisalis V."/>
            <person name="Maru K."/>
            <person name="Matthews C."/>
            <person name="McCusker W."/>
            <person name="McDonough S."/>
            <person name="Mehta T."/>
            <person name="Meldrim J."/>
            <person name="Meneus L."/>
            <person name="Mihai O."/>
            <person name="Mihalev A."/>
            <person name="Mihova T."/>
            <person name="Mittelman R."/>
            <person name="Mlenga V."/>
            <person name="Montmayeur A."/>
            <person name="Mulrain L."/>
            <person name="Navidi A."/>
            <person name="Naylor J."/>
            <person name="Negash T."/>
            <person name="Nguyen T."/>
            <person name="Nguyen N."/>
            <person name="Nicol R."/>
            <person name="Norbu C."/>
            <person name="Norbu N."/>
            <person name="Novod N."/>
            <person name="O'Neill B."/>
            <person name="Osman S."/>
            <person name="Markiewicz E."/>
            <person name="Oyono O.L."/>
            <person name="Patti C."/>
            <person name="Phunkhang P."/>
            <person name="Pierre F."/>
            <person name="Priest M."/>
            <person name="Raghuraman S."/>
            <person name="Rege F."/>
            <person name="Reyes R."/>
            <person name="Rise C."/>
            <person name="Rogov P."/>
            <person name="Ross K."/>
            <person name="Ryan E."/>
            <person name="Settipalli S."/>
            <person name="Shea T."/>
            <person name="Sherpa N."/>
            <person name="Shi L."/>
            <person name="Shih D."/>
            <person name="Sparrow T."/>
            <person name="Spaulding J."/>
            <person name="Stalker J."/>
            <person name="Stange-Thomann N."/>
            <person name="Stavropoulos S."/>
            <person name="Stone C."/>
            <person name="Strader C."/>
            <person name="Tesfaye S."/>
            <person name="Thomson T."/>
            <person name="Thoulutsang Y."/>
            <person name="Thoulutsang D."/>
            <person name="Topham K."/>
            <person name="Topping I."/>
            <person name="Tsamla T."/>
            <person name="Vassiliev H."/>
            <person name="Vo A."/>
            <person name="Wangchuk T."/>
            <person name="Wangdi T."/>
            <person name="Weiand M."/>
            <person name="Wilkinson J."/>
            <person name="Wilson A."/>
            <person name="Yadav S."/>
            <person name="Young G."/>
            <person name="Yu Q."/>
            <person name="Zembek L."/>
            <person name="Zhong D."/>
            <person name="Zimmer A."/>
            <person name="Zwirko Z."/>
            <person name="Jaffe D.B."/>
            <person name="Alvarez P."/>
            <person name="Brockman W."/>
            <person name="Butler J."/>
            <person name="Chin C."/>
            <person name="Gnerre S."/>
            <person name="Grabherr M."/>
            <person name="Kleber M."/>
            <person name="Mauceli E."/>
            <person name="MacCallum I."/>
        </authorList>
    </citation>
    <scope>NUCLEOTIDE SEQUENCE [LARGE SCALE GENOMIC DNA]</scope>
    <source>
        <strain evidence="3 6">TSC#14021-0224.01</strain>
    </source>
</reference>
<dbReference type="PRINTS" id="PR00057">
    <property type="entry name" value="NFKBTNSCPFCT"/>
</dbReference>
<dbReference type="InterPro" id="IPR037059">
    <property type="entry name" value="RHD_DNA_bind_dom_sf"/>
</dbReference>
<dbReference type="GO" id="GO:0045087">
    <property type="term" value="P:innate immune response"/>
    <property type="evidence" value="ECO:0007669"/>
    <property type="project" value="TreeGrafter"/>
</dbReference>
<dbReference type="PROSITE" id="PS01204">
    <property type="entry name" value="REL_1"/>
    <property type="match status" value="1"/>
</dbReference>
<dbReference type="InterPro" id="IPR032397">
    <property type="entry name" value="RHD_dimer"/>
</dbReference>
<dbReference type="PANTHER" id="PTHR24169">
    <property type="entry name" value="NUCLEAR FACTOR NF-KAPPA-B PROTEIN"/>
    <property type="match status" value="1"/>
</dbReference>
<organism evidence="3 6">
    <name type="scientific">Drosophila erecta</name>
    <name type="common">Fruit fly</name>
    <dbReference type="NCBI Taxonomy" id="7220"/>
    <lineage>
        <taxon>Eukaryota</taxon>
        <taxon>Metazoa</taxon>
        <taxon>Ecdysozoa</taxon>
        <taxon>Arthropoda</taxon>
        <taxon>Hexapoda</taxon>
        <taxon>Insecta</taxon>
        <taxon>Pterygota</taxon>
        <taxon>Neoptera</taxon>
        <taxon>Endopterygota</taxon>
        <taxon>Diptera</taxon>
        <taxon>Brachycera</taxon>
        <taxon>Muscomorpha</taxon>
        <taxon>Ephydroidea</taxon>
        <taxon>Drosophilidae</taxon>
        <taxon>Drosophila</taxon>
        <taxon>Sophophora</taxon>
    </lineage>
</organism>
<dbReference type="GO" id="GO:0005654">
    <property type="term" value="C:nucleoplasm"/>
    <property type="evidence" value="ECO:0007669"/>
    <property type="project" value="UniProtKB-ARBA"/>
</dbReference>
<dbReference type="GO" id="GO:0002225">
    <property type="term" value="P:positive regulation of antimicrobial peptide production"/>
    <property type="evidence" value="ECO:0007669"/>
    <property type="project" value="UniProtKB-ARBA"/>
</dbReference>
<dbReference type="EMBL" id="CH954179">
    <property type="protein sequence ID" value="KQS61966.1"/>
    <property type="molecule type" value="Genomic_DNA"/>
</dbReference>
<evidence type="ECO:0000313" key="3">
    <source>
        <dbReference type="EMBL" id="EDV54849.1"/>
    </source>
</evidence>
<dbReference type="InterPro" id="IPR000451">
    <property type="entry name" value="NFkB/Dor"/>
</dbReference>
<evidence type="ECO:0000313" key="6">
    <source>
        <dbReference type="Proteomes" id="UP000008711"/>
    </source>
</evidence>
<dbReference type="InterPro" id="IPR014756">
    <property type="entry name" value="Ig_E-set"/>
</dbReference>
<evidence type="ECO:0000256" key="1">
    <source>
        <dbReference type="SAM" id="MobiDB-lite"/>
    </source>
</evidence>
<dbReference type="GO" id="GO:0048935">
    <property type="term" value="P:peripheral nervous system neuron development"/>
    <property type="evidence" value="ECO:0007669"/>
    <property type="project" value="UniProtKB-ARBA"/>
</dbReference>